<keyword evidence="3" id="KW-0150">Chloroplast</keyword>
<dbReference type="InterPro" id="IPR006047">
    <property type="entry name" value="GH13_cat_dom"/>
</dbReference>
<dbReference type="Pfam" id="PF00128">
    <property type="entry name" value="Alpha-amylase"/>
    <property type="match status" value="1"/>
</dbReference>
<dbReference type="InterPro" id="IPR013780">
    <property type="entry name" value="Glyco_hydro_b"/>
</dbReference>
<dbReference type="EMBL" id="LC052790">
    <property type="protein sequence ID" value="BAW33107.1"/>
    <property type="molecule type" value="mRNA"/>
</dbReference>
<keyword evidence="4" id="KW-0934">Plastid</keyword>
<dbReference type="GO" id="GO:0009507">
    <property type="term" value="C:chloroplast"/>
    <property type="evidence" value="ECO:0007669"/>
    <property type="project" value="UniProtKB-SubCell"/>
</dbReference>
<proteinExistence type="evidence at transcript level"/>
<protein>
    <submittedName>
        <fullName evidence="7">Isoamylase</fullName>
    </submittedName>
</protein>
<dbReference type="Gene3D" id="3.20.20.80">
    <property type="entry name" value="Glycosidases"/>
    <property type="match status" value="1"/>
</dbReference>
<evidence type="ECO:0000259" key="6">
    <source>
        <dbReference type="SMART" id="SM00642"/>
    </source>
</evidence>
<keyword evidence="5" id="KW-0809">Transit peptide</keyword>
<dbReference type="SUPFAM" id="SSF81296">
    <property type="entry name" value="E set domains"/>
    <property type="match status" value="1"/>
</dbReference>
<accession>A0A1L7NT58</accession>
<evidence type="ECO:0000313" key="7">
    <source>
        <dbReference type="EMBL" id="BAW33107.1"/>
    </source>
</evidence>
<dbReference type="Gene3D" id="2.60.40.1180">
    <property type="entry name" value="Golgi alpha-mannosidase II"/>
    <property type="match status" value="1"/>
</dbReference>
<evidence type="ECO:0000256" key="4">
    <source>
        <dbReference type="ARBA" id="ARBA00022640"/>
    </source>
</evidence>
<comment type="subcellular location">
    <subcellularLocation>
        <location evidence="1">Plastid</location>
        <location evidence="1">Chloroplast</location>
    </subcellularLocation>
</comment>
<dbReference type="CDD" id="cd02856">
    <property type="entry name" value="E_set_GDE_Isoamylase_N"/>
    <property type="match status" value="1"/>
</dbReference>
<dbReference type="InterPro" id="IPR017853">
    <property type="entry name" value="GH"/>
</dbReference>
<dbReference type="SMART" id="SM00642">
    <property type="entry name" value="Aamy"/>
    <property type="match status" value="1"/>
</dbReference>
<dbReference type="SUPFAM" id="SSF51445">
    <property type="entry name" value="(Trans)glycosidases"/>
    <property type="match status" value="1"/>
</dbReference>
<comment type="similarity">
    <text evidence="2">Belongs to the glycosyl hydrolase 13 family.</text>
</comment>
<dbReference type="InterPro" id="IPR048650">
    <property type="entry name" value="ISOA1-3-like_C"/>
</dbReference>
<dbReference type="AlphaFoldDB" id="A0A1L7NT58"/>
<dbReference type="Gene3D" id="2.60.40.10">
    <property type="entry name" value="Immunoglobulins"/>
    <property type="match status" value="1"/>
</dbReference>
<gene>
    <name evidence="7" type="primary">IbISA2</name>
</gene>
<evidence type="ECO:0000256" key="2">
    <source>
        <dbReference type="ARBA" id="ARBA00008061"/>
    </source>
</evidence>
<dbReference type="InterPro" id="IPR044505">
    <property type="entry name" value="GlgX_Isoamylase_N_E_set"/>
</dbReference>
<dbReference type="Pfam" id="PF02922">
    <property type="entry name" value="CBM_48"/>
    <property type="match status" value="1"/>
</dbReference>
<evidence type="ECO:0000256" key="1">
    <source>
        <dbReference type="ARBA" id="ARBA00004229"/>
    </source>
</evidence>
<organism evidence="7">
    <name type="scientific">Ipomoea batatas</name>
    <name type="common">Sweet potato</name>
    <name type="synonym">Convolvulus batatas</name>
    <dbReference type="NCBI Taxonomy" id="4120"/>
    <lineage>
        <taxon>Eukaryota</taxon>
        <taxon>Viridiplantae</taxon>
        <taxon>Streptophyta</taxon>
        <taxon>Embryophyta</taxon>
        <taxon>Tracheophyta</taxon>
        <taxon>Spermatophyta</taxon>
        <taxon>Magnoliopsida</taxon>
        <taxon>eudicotyledons</taxon>
        <taxon>Gunneridae</taxon>
        <taxon>Pentapetalae</taxon>
        <taxon>asterids</taxon>
        <taxon>lamiids</taxon>
        <taxon>Solanales</taxon>
        <taxon>Convolvulaceae</taxon>
        <taxon>Ipomoeeae</taxon>
        <taxon>Ipomoea</taxon>
    </lineage>
</organism>
<feature type="domain" description="Glycosyl hydrolase family 13 catalytic" evidence="6">
    <location>
        <begin position="356"/>
        <end position="738"/>
    </location>
</feature>
<dbReference type="Pfam" id="PF21156">
    <property type="entry name" value="ISOA1-3_C"/>
    <property type="match status" value="1"/>
</dbReference>
<dbReference type="InterPro" id="IPR004193">
    <property type="entry name" value="Glyco_hydro_13_N"/>
</dbReference>
<dbReference type="InterPro" id="IPR013783">
    <property type="entry name" value="Ig-like_fold"/>
</dbReference>
<dbReference type="CDD" id="cd11346">
    <property type="entry name" value="AmyAc_plant_IsoA"/>
    <property type="match status" value="1"/>
</dbReference>
<dbReference type="SUPFAM" id="SSF51011">
    <property type="entry name" value="Glycosyl hydrolase domain"/>
    <property type="match status" value="1"/>
</dbReference>
<dbReference type="GO" id="GO:0019252">
    <property type="term" value="P:starch biosynthetic process"/>
    <property type="evidence" value="ECO:0007669"/>
    <property type="project" value="InterPro"/>
</dbReference>
<dbReference type="InterPro" id="IPR044096">
    <property type="entry name" value="AmyAc_plant_ISA2"/>
</dbReference>
<name>A0A1L7NT58_IPOBA</name>
<sequence>MAMLPLSSVLQSCYLGRGTAESSKSVACARGCHSERVVCCLRNVDAVQKPFYWNGGNFTQKISSKPYGLMVVAATAADTSVIQTAGQVSKYLFRTETTGLVKVSVDKRNSKYGVQIQVLPSELDGRLGELVMIWGLFRSDAQSLMSLDSQSVGTSNKQSTVETVFQSKSSGKLVELDFELSLAPFYLSFFLKSELASEVNNSEIKSHRKTNFVVPIGFSSGHPTPLGLSFLSDGSVNFAVLSRSSESVVLCLYDDMRKEKPVIELDLDPYVNRSGDVWHASIDGSLPFVGYGYRCKGATAEKTEHALLDPYAKILVDYIPPREGFNLVPRFLGQLCKEPAFDWSNDIRPNIPMEKLIVYHLNVSNFTKDKSSKLPAQVAGTFSGITEKLQHFKDLGVNAILLEPIFPFDEQKGPYFPVHFFSPGHLCGPPGDPSSIINSMKQMVKEVHANGIEVFLQVVFTHTAEGASLLHIDKSSYYYLEDDMGMKSGNSLNCNYPPVQQLILDSLRHWVVEYHIDGFCFVNASFLTRGFHGEFLTHPPLIEAIAFDPLLSKVKLIADFWDPVEKTSKEIIFPHWKRWAEINSKFCDDVRNFLRGNGSLSKLATRLCGSGDVFSGGRGPAFSLNYIARNFGLPLVDLVSFSSRAVASELSWNCGEEGPTNKNAVLERRLKQIRNFLFILFISLGVPVLNMGDECGRSSGGSPAYEARKPFDWNALRTGFGVQTTQFISFLSKLRTRRSDLLQKGDFLDEENIEWHGSDQSPPRWVDPSNKFLAMTLKADTGEIESSTASDLPGHLFAAFNSADHSESVVLPPLPAGMAWYRLVDTALPFPGFFSETGTPIEDGSAKYEMKSHSCMLLEAKCTNG</sequence>
<dbReference type="GO" id="GO:0019156">
    <property type="term" value="F:isoamylase activity"/>
    <property type="evidence" value="ECO:0007669"/>
    <property type="project" value="InterPro"/>
</dbReference>
<dbReference type="InterPro" id="IPR014756">
    <property type="entry name" value="Ig_E-set"/>
</dbReference>
<dbReference type="PANTHER" id="PTHR43002">
    <property type="entry name" value="GLYCOGEN DEBRANCHING ENZYME"/>
    <property type="match status" value="1"/>
</dbReference>
<reference evidence="7" key="1">
    <citation type="journal article" date="2016" name="Plant Biotechnol. (Sheffield)">
        <title>Molecular characterization of genes encoding isoamylase-type debranching enzyme in tuberous root of sweet potato, Ipomoea batatas (L.) Lam.</title>
        <authorList>
            <person name="Nabemoto M."/>
            <person name="Watanabe R."/>
            <person name="Ohsu M."/>
            <person name="Sato K."/>
            <person name="Otani M."/>
            <person name="Nakayachi O."/>
            <person name="Watanabe M."/>
        </authorList>
    </citation>
    <scope>NUCLEOTIDE SEQUENCE</scope>
    <source>
        <tissue evidence="7">Tuberous root</tissue>
    </source>
</reference>
<evidence type="ECO:0000256" key="5">
    <source>
        <dbReference type="ARBA" id="ARBA00022946"/>
    </source>
</evidence>
<evidence type="ECO:0000256" key="3">
    <source>
        <dbReference type="ARBA" id="ARBA00022528"/>
    </source>
</evidence>